<accession>A0A9K3JQ87</accession>
<dbReference type="AlphaFoldDB" id="A0A9K3JQ87"/>
<comment type="caution">
    <text evidence="1">The sequence shown here is derived from an EMBL/GenBank/DDBJ whole genome shotgun (WGS) entry which is preliminary data.</text>
</comment>
<evidence type="ECO:0000313" key="1">
    <source>
        <dbReference type="EMBL" id="KAF5819226.1"/>
    </source>
</evidence>
<dbReference type="Proteomes" id="UP000215914">
    <property type="component" value="Unassembled WGS sequence"/>
</dbReference>
<sequence length="106" mass="11924">MLQNSLPSPYEEEVNLVYPVDKIACVASTLLIDLIWLKTSSGIISKTTLQATTVCFHRKSKLSEVLGTKNKRHHCLCKTSDTTTYWAYDFTGLNDANTLKLLDLMI</sequence>
<gene>
    <name evidence="1" type="ORF">HanXRQr2_Chr02g0075261</name>
</gene>
<keyword evidence="2" id="KW-1185">Reference proteome</keyword>
<organism evidence="1 2">
    <name type="scientific">Helianthus annuus</name>
    <name type="common">Common sunflower</name>
    <dbReference type="NCBI Taxonomy" id="4232"/>
    <lineage>
        <taxon>Eukaryota</taxon>
        <taxon>Viridiplantae</taxon>
        <taxon>Streptophyta</taxon>
        <taxon>Embryophyta</taxon>
        <taxon>Tracheophyta</taxon>
        <taxon>Spermatophyta</taxon>
        <taxon>Magnoliopsida</taxon>
        <taxon>eudicotyledons</taxon>
        <taxon>Gunneridae</taxon>
        <taxon>Pentapetalae</taxon>
        <taxon>asterids</taxon>
        <taxon>campanulids</taxon>
        <taxon>Asterales</taxon>
        <taxon>Asteraceae</taxon>
        <taxon>Asteroideae</taxon>
        <taxon>Heliantheae alliance</taxon>
        <taxon>Heliantheae</taxon>
        <taxon>Helianthus</taxon>
    </lineage>
</organism>
<reference evidence="1" key="1">
    <citation type="journal article" date="2017" name="Nature">
        <title>The sunflower genome provides insights into oil metabolism, flowering and Asterid evolution.</title>
        <authorList>
            <person name="Badouin H."/>
            <person name="Gouzy J."/>
            <person name="Grassa C.J."/>
            <person name="Murat F."/>
            <person name="Staton S.E."/>
            <person name="Cottret L."/>
            <person name="Lelandais-Briere C."/>
            <person name="Owens G.L."/>
            <person name="Carrere S."/>
            <person name="Mayjonade B."/>
            <person name="Legrand L."/>
            <person name="Gill N."/>
            <person name="Kane N.C."/>
            <person name="Bowers J.E."/>
            <person name="Hubner S."/>
            <person name="Bellec A."/>
            <person name="Berard A."/>
            <person name="Berges H."/>
            <person name="Blanchet N."/>
            <person name="Boniface M.C."/>
            <person name="Brunel D."/>
            <person name="Catrice O."/>
            <person name="Chaidir N."/>
            <person name="Claudel C."/>
            <person name="Donnadieu C."/>
            <person name="Faraut T."/>
            <person name="Fievet G."/>
            <person name="Helmstetter N."/>
            <person name="King M."/>
            <person name="Knapp S.J."/>
            <person name="Lai Z."/>
            <person name="Le Paslier M.C."/>
            <person name="Lippi Y."/>
            <person name="Lorenzon L."/>
            <person name="Mandel J.R."/>
            <person name="Marage G."/>
            <person name="Marchand G."/>
            <person name="Marquand E."/>
            <person name="Bret-Mestries E."/>
            <person name="Morien E."/>
            <person name="Nambeesan S."/>
            <person name="Nguyen T."/>
            <person name="Pegot-Espagnet P."/>
            <person name="Pouilly N."/>
            <person name="Raftis F."/>
            <person name="Sallet E."/>
            <person name="Schiex T."/>
            <person name="Thomas J."/>
            <person name="Vandecasteele C."/>
            <person name="Vares D."/>
            <person name="Vear F."/>
            <person name="Vautrin S."/>
            <person name="Crespi M."/>
            <person name="Mangin B."/>
            <person name="Burke J.M."/>
            <person name="Salse J."/>
            <person name="Munos S."/>
            <person name="Vincourt P."/>
            <person name="Rieseberg L.H."/>
            <person name="Langlade N.B."/>
        </authorList>
    </citation>
    <scope>NUCLEOTIDE SEQUENCE</scope>
    <source>
        <tissue evidence="1">Leaves</tissue>
    </source>
</reference>
<proteinExistence type="predicted"/>
<name>A0A9K3JQ87_HELAN</name>
<reference evidence="1" key="2">
    <citation type="submission" date="2020-06" db="EMBL/GenBank/DDBJ databases">
        <title>Helianthus annuus Genome sequencing and assembly Release 2.</title>
        <authorList>
            <person name="Gouzy J."/>
            <person name="Langlade N."/>
            <person name="Munos S."/>
        </authorList>
    </citation>
    <scope>NUCLEOTIDE SEQUENCE</scope>
    <source>
        <tissue evidence="1">Leaves</tissue>
    </source>
</reference>
<dbReference type="EMBL" id="MNCJ02000317">
    <property type="protein sequence ID" value="KAF5819226.1"/>
    <property type="molecule type" value="Genomic_DNA"/>
</dbReference>
<dbReference type="Gramene" id="mRNA:HanXRQr2_Chr02g0075261">
    <property type="protein sequence ID" value="CDS:HanXRQr2_Chr02g0075261.1"/>
    <property type="gene ID" value="HanXRQr2_Chr02g0075261"/>
</dbReference>
<evidence type="ECO:0000313" key="2">
    <source>
        <dbReference type="Proteomes" id="UP000215914"/>
    </source>
</evidence>
<protein>
    <submittedName>
        <fullName evidence="1">Uncharacterized protein</fullName>
    </submittedName>
</protein>